<feature type="transmembrane region" description="Helical" evidence="9">
    <location>
        <begin position="90"/>
        <end position="106"/>
    </location>
</feature>
<keyword evidence="9" id="KW-0812">Transmembrane</keyword>
<dbReference type="GO" id="GO:0000155">
    <property type="term" value="F:phosphorelay sensor kinase activity"/>
    <property type="evidence" value="ECO:0007669"/>
    <property type="project" value="InterPro"/>
</dbReference>
<feature type="transmembrane region" description="Helical" evidence="9">
    <location>
        <begin position="20"/>
        <end position="39"/>
    </location>
</feature>
<dbReference type="InterPro" id="IPR011712">
    <property type="entry name" value="Sig_transdc_His_kin_sub3_dim/P"/>
</dbReference>
<reference evidence="11 12" key="1">
    <citation type="submission" date="2019-03" db="EMBL/GenBank/DDBJ databases">
        <title>Genome sequence of Lentibacillus salicampi ATCC BAA-719.</title>
        <authorList>
            <person name="Maclea K.S."/>
            <person name="Simoes Junior M."/>
        </authorList>
    </citation>
    <scope>NUCLEOTIDE SEQUENCE [LARGE SCALE GENOMIC DNA]</scope>
    <source>
        <strain evidence="11 12">ATCC BAA-719</strain>
    </source>
</reference>
<evidence type="ECO:0000256" key="9">
    <source>
        <dbReference type="SAM" id="Phobius"/>
    </source>
</evidence>
<evidence type="ECO:0000256" key="2">
    <source>
        <dbReference type="ARBA" id="ARBA00012438"/>
    </source>
</evidence>
<dbReference type="OrthoDB" id="199946at2"/>
<keyword evidence="5" id="KW-0547">Nucleotide-binding</keyword>
<dbReference type="EC" id="2.7.13.3" evidence="2"/>
<comment type="caution">
    <text evidence="11">The sequence shown here is derived from an EMBL/GenBank/DDBJ whole genome shotgun (WGS) entry which is preliminary data.</text>
</comment>
<sequence length="378" mass="43370">MGQLQWNLQCETGRKQVYKVKLFSLRFSVYVLLWALIILLHSINLPLSIILFAISLGLYFFLSVRKALLLLYTMLSFMICIHGYLLTDNITLTLILILFITIEAAMNLSNKVLPVYLAVNIGLSLSLTFLNNGRLLEMIAVSLLFSFLVLKINRMADDRQEQRDIYDQMLSEYRKLKRMNLTAEQNARLEERTKIARDIHDSVGHRLTALIMKLEMLAIETKHPEFNTLKQMANESLEETREAVKALKTDENEGIASVVHLIRKLEAESHLLVQFTIRQGILSVHLSNEKNIILYRAIQEALTNAMRHSKSREVHVTLGKSANEEISFEVINTIHNAEPFAYGFGLTNMKKRLEEAEGRLETYQTDEKFVVKGTIPDS</sequence>
<dbReference type="GO" id="GO:0016020">
    <property type="term" value="C:membrane"/>
    <property type="evidence" value="ECO:0007669"/>
    <property type="project" value="InterPro"/>
</dbReference>
<keyword evidence="9" id="KW-1133">Transmembrane helix</keyword>
<evidence type="ECO:0000313" key="12">
    <source>
        <dbReference type="Proteomes" id="UP000298484"/>
    </source>
</evidence>
<keyword evidence="4" id="KW-0808">Transferase</keyword>
<evidence type="ECO:0000259" key="10">
    <source>
        <dbReference type="Pfam" id="PF07730"/>
    </source>
</evidence>
<dbReference type="PANTHER" id="PTHR24421">
    <property type="entry name" value="NITRATE/NITRITE SENSOR PROTEIN NARX-RELATED"/>
    <property type="match status" value="1"/>
</dbReference>
<feature type="transmembrane region" description="Helical" evidence="9">
    <location>
        <begin position="45"/>
        <end position="62"/>
    </location>
</feature>
<dbReference type="GO" id="GO:0046983">
    <property type="term" value="F:protein dimerization activity"/>
    <property type="evidence" value="ECO:0007669"/>
    <property type="project" value="InterPro"/>
</dbReference>
<accession>A0A4Y9AB55</accession>
<feature type="transmembrane region" description="Helical" evidence="9">
    <location>
        <begin position="67"/>
        <end position="84"/>
    </location>
</feature>
<dbReference type="Pfam" id="PF07730">
    <property type="entry name" value="HisKA_3"/>
    <property type="match status" value="1"/>
</dbReference>
<keyword evidence="12" id="KW-1185">Reference proteome</keyword>
<keyword evidence="6 11" id="KW-0418">Kinase</keyword>
<comment type="catalytic activity">
    <reaction evidence="1">
        <text>ATP + protein L-histidine = ADP + protein N-phospho-L-histidine.</text>
        <dbReference type="EC" id="2.7.13.3"/>
    </reaction>
</comment>
<evidence type="ECO:0000256" key="8">
    <source>
        <dbReference type="ARBA" id="ARBA00023012"/>
    </source>
</evidence>
<feature type="transmembrane region" description="Helical" evidence="9">
    <location>
        <begin position="136"/>
        <end position="153"/>
    </location>
</feature>
<evidence type="ECO:0000256" key="6">
    <source>
        <dbReference type="ARBA" id="ARBA00022777"/>
    </source>
</evidence>
<gene>
    <name evidence="11" type="ORF">E4U82_09395</name>
</gene>
<keyword evidence="8" id="KW-0902">Two-component regulatory system</keyword>
<dbReference type="GO" id="GO:0005524">
    <property type="term" value="F:ATP binding"/>
    <property type="evidence" value="ECO:0007669"/>
    <property type="project" value="UniProtKB-KW"/>
</dbReference>
<name>A0A4Y9AB55_9BACI</name>
<dbReference type="AlphaFoldDB" id="A0A4Y9AB55"/>
<proteinExistence type="predicted"/>
<dbReference type="EMBL" id="SRHY01000012">
    <property type="protein sequence ID" value="TFJ93033.1"/>
    <property type="molecule type" value="Genomic_DNA"/>
</dbReference>
<dbReference type="Proteomes" id="UP000298484">
    <property type="component" value="Unassembled WGS sequence"/>
</dbReference>
<feature type="transmembrane region" description="Helical" evidence="9">
    <location>
        <begin position="113"/>
        <end position="130"/>
    </location>
</feature>
<dbReference type="CDD" id="cd16917">
    <property type="entry name" value="HATPase_UhpB-NarQ-NarX-like"/>
    <property type="match status" value="1"/>
</dbReference>
<evidence type="ECO:0000256" key="3">
    <source>
        <dbReference type="ARBA" id="ARBA00022553"/>
    </source>
</evidence>
<evidence type="ECO:0000313" key="11">
    <source>
        <dbReference type="EMBL" id="TFJ93033.1"/>
    </source>
</evidence>
<keyword evidence="7" id="KW-0067">ATP-binding</keyword>
<dbReference type="InterPro" id="IPR036890">
    <property type="entry name" value="HATPase_C_sf"/>
</dbReference>
<keyword evidence="3" id="KW-0597">Phosphoprotein</keyword>
<evidence type="ECO:0000256" key="1">
    <source>
        <dbReference type="ARBA" id="ARBA00000085"/>
    </source>
</evidence>
<evidence type="ECO:0000256" key="5">
    <source>
        <dbReference type="ARBA" id="ARBA00022741"/>
    </source>
</evidence>
<feature type="domain" description="Signal transduction histidine kinase subgroup 3 dimerisation and phosphoacceptor" evidence="10">
    <location>
        <begin position="191"/>
        <end position="250"/>
    </location>
</feature>
<keyword evidence="9" id="KW-0472">Membrane</keyword>
<dbReference type="Gene3D" id="3.30.565.10">
    <property type="entry name" value="Histidine kinase-like ATPase, C-terminal domain"/>
    <property type="match status" value="1"/>
</dbReference>
<dbReference type="Gene3D" id="1.20.5.1930">
    <property type="match status" value="1"/>
</dbReference>
<dbReference type="InterPro" id="IPR050482">
    <property type="entry name" value="Sensor_HK_TwoCompSys"/>
</dbReference>
<evidence type="ECO:0000256" key="7">
    <source>
        <dbReference type="ARBA" id="ARBA00022840"/>
    </source>
</evidence>
<protein>
    <recommendedName>
        <fullName evidence="2">histidine kinase</fullName>
        <ecNumber evidence="2">2.7.13.3</ecNumber>
    </recommendedName>
</protein>
<evidence type="ECO:0000256" key="4">
    <source>
        <dbReference type="ARBA" id="ARBA00022679"/>
    </source>
</evidence>
<organism evidence="11 12">
    <name type="scientific">Lentibacillus salicampi</name>
    <dbReference type="NCBI Taxonomy" id="175306"/>
    <lineage>
        <taxon>Bacteria</taxon>
        <taxon>Bacillati</taxon>
        <taxon>Bacillota</taxon>
        <taxon>Bacilli</taxon>
        <taxon>Bacillales</taxon>
        <taxon>Bacillaceae</taxon>
        <taxon>Lentibacillus</taxon>
    </lineage>
</organism>
<dbReference type="PANTHER" id="PTHR24421:SF10">
    <property type="entry name" value="NITRATE_NITRITE SENSOR PROTEIN NARQ"/>
    <property type="match status" value="1"/>
</dbReference>
<dbReference type="SUPFAM" id="SSF55874">
    <property type="entry name" value="ATPase domain of HSP90 chaperone/DNA topoisomerase II/histidine kinase"/>
    <property type="match status" value="1"/>
</dbReference>